<dbReference type="InterPro" id="IPR017907">
    <property type="entry name" value="Znf_RING_CS"/>
</dbReference>
<keyword evidence="11 18" id="KW-1133">Transmembrane helix</keyword>
<organism evidence="20 21">
    <name type="scientific">Sinocyclocheilus grahami</name>
    <name type="common">Dianchi golden-line fish</name>
    <name type="synonym">Barbus grahami</name>
    <dbReference type="NCBI Taxonomy" id="75366"/>
    <lineage>
        <taxon>Eukaryota</taxon>
        <taxon>Metazoa</taxon>
        <taxon>Chordata</taxon>
        <taxon>Craniata</taxon>
        <taxon>Vertebrata</taxon>
        <taxon>Euteleostomi</taxon>
        <taxon>Actinopterygii</taxon>
        <taxon>Neopterygii</taxon>
        <taxon>Teleostei</taxon>
        <taxon>Ostariophysi</taxon>
        <taxon>Cypriniformes</taxon>
        <taxon>Cyprinidae</taxon>
        <taxon>Cyprininae</taxon>
        <taxon>Sinocyclocheilus</taxon>
    </lineage>
</organism>
<evidence type="ECO:0000256" key="3">
    <source>
        <dbReference type="ARBA" id="ARBA00004906"/>
    </source>
</evidence>
<keyword evidence="9" id="KW-0833">Ubl conjugation pathway</keyword>
<comment type="function">
    <text evidence="13">E3 ubiquitin-protein ligase that acts in the endoplasmic reticulum (ER)-associated degradation (ERAD) pathway, which targets misfolded proteins that accumulate in the endoplasmic reticulum (ER) for ubiquitination and subsequent proteasome-mediated degradation. Protects cells from ER stress-induced apoptosis.</text>
</comment>
<evidence type="ECO:0000313" key="20">
    <source>
        <dbReference type="Ensembl" id="ENSSGRP00000109981.1"/>
    </source>
</evidence>
<evidence type="ECO:0000256" key="7">
    <source>
        <dbReference type="ARBA" id="ARBA00022723"/>
    </source>
</evidence>
<dbReference type="GO" id="GO:0005783">
    <property type="term" value="C:endoplasmic reticulum"/>
    <property type="evidence" value="ECO:0007669"/>
    <property type="project" value="TreeGrafter"/>
</dbReference>
<keyword evidence="10" id="KW-0862">Zinc</keyword>
<reference evidence="20" key="2">
    <citation type="submission" date="2025-09" db="UniProtKB">
        <authorList>
            <consortium name="Ensembl"/>
        </authorList>
    </citation>
    <scope>IDENTIFICATION</scope>
</reference>
<dbReference type="OMA" id="VELHCKH"/>
<evidence type="ECO:0000256" key="12">
    <source>
        <dbReference type="ARBA" id="ARBA00023136"/>
    </source>
</evidence>
<evidence type="ECO:0000256" key="5">
    <source>
        <dbReference type="ARBA" id="ARBA00022679"/>
    </source>
</evidence>
<dbReference type="GO" id="GO:0061630">
    <property type="term" value="F:ubiquitin protein ligase activity"/>
    <property type="evidence" value="ECO:0007669"/>
    <property type="project" value="UniProtKB-EC"/>
</dbReference>
<evidence type="ECO:0000256" key="6">
    <source>
        <dbReference type="ARBA" id="ARBA00022692"/>
    </source>
</evidence>
<keyword evidence="21" id="KW-1185">Reference proteome</keyword>
<dbReference type="FunCoup" id="A0A672T729">
    <property type="interactions" value="597"/>
</dbReference>
<comment type="catalytic activity">
    <reaction evidence="1">
        <text>S-ubiquitinyl-[E2 ubiquitin-conjugating enzyme]-L-cysteine + [acceptor protein]-L-lysine = [E2 ubiquitin-conjugating enzyme]-L-cysteine + N(6)-ubiquitinyl-[acceptor protein]-L-lysine.</text>
        <dbReference type="EC" id="2.3.2.27"/>
    </reaction>
</comment>
<dbReference type="PROSITE" id="PS50089">
    <property type="entry name" value="ZF_RING_2"/>
    <property type="match status" value="1"/>
</dbReference>
<evidence type="ECO:0000256" key="4">
    <source>
        <dbReference type="ARBA" id="ARBA00012483"/>
    </source>
</evidence>
<name>A0A672T729_SINGR</name>
<dbReference type="InterPro" id="IPR044235">
    <property type="entry name" value="RNFT1/2"/>
</dbReference>
<dbReference type="SUPFAM" id="SSF57850">
    <property type="entry name" value="RING/U-box"/>
    <property type="match status" value="1"/>
</dbReference>
<feature type="transmembrane region" description="Helical" evidence="18">
    <location>
        <begin position="213"/>
        <end position="231"/>
    </location>
</feature>
<sequence>MFRQWKKETDNNHWDEGTLRHYQPTRTLTTKPEFRGTYSESRRAFKLRDSPDPMRTDPSPQGGNGLTLTLQPELLARMPGAGSSSGPESDEDVRVPIGSSPGSTSGRGATSWRLRAASHSHSHSHSHGHTHSHEHEADPESGESSSSLSELHYLLRWLKKSLPFIVILCAKLVIQHALGLAVAVGLFTTFMYVNKSIQTQVFLHDRRTKLHCAWLLLFLTSSSLLVFYTFHTQSLYLCLIFANATIDSQNFWEVLWCVGVTNFILKFFFMGLKCLILLIPSPLMTYRRRGQWYMLIEEVGQLYQVIAPVPLWFRYLVSYNEMDTSVGLTLGILLALLYLIMKLLALYGLSGSLQKTLRTFFSSEVNGASASPAQVREAGDICPICQADFKQPRFLMCQHIFCEECIAQWLNQERTCPLCRTVITDKVHKWKDGATSAYFQIY</sequence>
<evidence type="ECO:0000256" key="14">
    <source>
        <dbReference type="ARBA" id="ARBA00039413"/>
    </source>
</evidence>
<reference evidence="20" key="1">
    <citation type="submission" date="2025-08" db="UniProtKB">
        <authorList>
            <consortium name="Ensembl"/>
        </authorList>
    </citation>
    <scope>IDENTIFICATION</scope>
</reference>
<dbReference type="PANTHER" id="PTHR15860">
    <property type="entry name" value="UNCHARACTERIZED RING FINGER-CONTAINING PROTEIN"/>
    <property type="match status" value="1"/>
</dbReference>
<protein>
    <recommendedName>
        <fullName evidence="14">E3 ubiquitin-protein ligase RNFT1</fullName>
        <ecNumber evidence="4">2.3.2.27</ecNumber>
    </recommendedName>
    <alternativeName>
        <fullName evidence="15">RING finger and transmembrane domain-containing protein 1</fullName>
    </alternativeName>
</protein>
<evidence type="ECO:0000256" key="9">
    <source>
        <dbReference type="ARBA" id="ARBA00022786"/>
    </source>
</evidence>
<evidence type="ECO:0000256" key="17">
    <source>
        <dbReference type="SAM" id="MobiDB-lite"/>
    </source>
</evidence>
<dbReference type="Proteomes" id="UP000472262">
    <property type="component" value="Unassembled WGS sequence"/>
</dbReference>
<comment type="subcellular location">
    <subcellularLocation>
        <location evidence="2">Endomembrane system</location>
        <topology evidence="2">Multi-pass membrane protein</topology>
    </subcellularLocation>
</comment>
<proteinExistence type="predicted"/>
<dbReference type="InterPro" id="IPR013083">
    <property type="entry name" value="Znf_RING/FYVE/PHD"/>
</dbReference>
<dbReference type="InParanoid" id="A0A672T729"/>
<evidence type="ECO:0000313" key="21">
    <source>
        <dbReference type="Proteomes" id="UP000472262"/>
    </source>
</evidence>
<feature type="compositionally biased region" description="Basic and acidic residues" evidence="17">
    <location>
        <begin position="1"/>
        <end position="19"/>
    </location>
</feature>
<evidence type="ECO:0000256" key="15">
    <source>
        <dbReference type="ARBA" id="ARBA00042946"/>
    </source>
</evidence>
<evidence type="ECO:0000256" key="8">
    <source>
        <dbReference type="ARBA" id="ARBA00022771"/>
    </source>
</evidence>
<dbReference type="RefSeq" id="XP_016118306.1">
    <property type="nucleotide sequence ID" value="XM_016262820.1"/>
</dbReference>
<keyword evidence="7" id="KW-0479">Metal-binding</keyword>
<evidence type="ECO:0000259" key="19">
    <source>
        <dbReference type="PROSITE" id="PS50089"/>
    </source>
</evidence>
<evidence type="ECO:0000256" key="10">
    <source>
        <dbReference type="ARBA" id="ARBA00022833"/>
    </source>
</evidence>
<dbReference type="OrthoDB" id="9049620at2759"/>
<keyword evidence="5" id="KW-0808">Transferase</keyword>
<feature type="transmembrane region" description="Helical" evidence="18">
    <location>
        <begin position="325"/>
        <end position="349"/>
    </location>
</feature>
<evidence type="ECO:0000256" key="2">
    <source>
        <dbReference type="ARBA" id="ARBA00004127"/>
    </source>
</evidence>
<keyword evidence="12 18" id="KW-0472">Membrane</keyword>
<dbReference type="KEGG" id="sgh:107576675"/>
<dbReference type="AlphaFoldDB" id="A0A672T729"/>
<dbReference type="PROSITE" id="PS00518">
    <property type="entry name" value="ZF_RING_1"/>
    <property type="match status" value="1"/>
</dbReference>
<keyword evidence="6 18" id="KW-0812">Transmembrane</keyword>
<feature type="compositionally biased region" description="Polar residues" evidence="17">
    <location>
        <begin position="58"/>
        <end position="70"/>
    </location>
</feature>
<comment type="pathway">
    <text evidence="3">Protein modification; protein ubiquitination.</text>
</comment>
<evidence type="ECO:0000256" key="11">
    <source>
        <dbReference type="ARBA" id="ARBA00022989"/>
    </source>
</evidence>
<feature type="compositionally biased region" description="Basic residues" evidence="17">
    <location>
        <begin position="116"/>
        <end position="130"/>
    </location>
</feature>
<dbReference type="EC" id="2.3.2.27" evidence="4"/>
<feature type="transmembrane region" description="Helical" evidence="18">
    <location>
        <begin position="172"/>
        <end position="193"/>
    </location>
</feature>
<feature type="compositionally biased region" description="Basic and acidic residues" evidence="17">
    <location>
        <begin position="40"/>
        <end position="55"/>
    </location>
</feature>
<dbReference type="Pfam" id="PF13639">
    <property type="entry name" value="zf-RING_2"/>
    <property type="match status" value="1"/>
</dbReference>
<feature type="region of interest" description="Disordered" evidence="17">
    <location>
        <begin position="1"/>
        <end position="144"/>
    </location>
</feature>
<evidence type="ECO:0000256" key="13">
    <source>
        <dbReference type="ARBA" id="ARBA00037172"/>
    </source>
</evidence>
<feature type="domain" description="RING-type" evidence="19">
    <location>
        <begin position="382"/>
        <end position="420"/>
    </location>
</feature>
<feature type="transmembrane region" description="Helical" evidence="18">
    <location>
        <begin position="251"/>
        <end position="280"/>
    </location>
</feature>
<accession>A0A672T729</accession>
<evidence type="ECO:0000256" key="1">
    <source>
        <dbReference type="ARBA" id="ARBA00000900"/>
    </source>
</evidence>
<evidence type="ECO:0000256" key="16">
    <source>
        <dbReference type="PROSITE-ProRule" id="PRU00175"/>
    </source>
</evidence>
<keyword evidence="8 16" id="KW-0863">Zinc-finger</keyword>
<dbReference type="PANTHER" id="PTHR15860:SF1">
    <property type="entry name" value="E3 UBIQUITIN-PROTEIN LIGASE RNFT1"/>
    <property type="match status" value="1"/>
</dbReference>
<dbReference type="Gene3D" id="3.30.40.10">
    <property type="entry name" value="Zinc/RING finger domain, C3HC4 (zinc finger)"/>
    <property type="match status" value="1"/>
</dbReference>
<dbReference type="GeneID" id="107576675"/>
<dbReference type="GO" id="GO:1904294">
    <property type="term" value="P:positive regulation of ERAD pathway"/>
    <property type="evidence" value="ECO:0007669"/>
    <property type="project" value="InterPro"/>
</dbReference>
<feature type="transmembrane region" description="Helical" evidence="18">
    <location>
        <begin position="292"/>
        <end position="313"/>
    </location>
</feature>
<dbReference type="SMART" id="SM00184">
    <property type="entry name" value="RING"/>
    <property type="match status" value="1"/>
</dbReference>
<gene>
    <name evidence="20" type="primary">LOC107576675</name>
</gene>
<dbReference type="InterPro" id="IPR001841">
    <property type="entry name" value="Znf_RING"/>
</dbReference>
<evidence type="ECO:0000256" key="18">
    <source>
        <dbReference type="SAM" id="Phobius"/>
    </source>
</evidence>
<dbReference type="GO" id="GO:0008270">
    <property type="term" value="F:zinc ion binding"/>
    <property type="evidence" value="ECO:0007669"/>
    <property type="project" value="UniProtKB-KW"/>
</dbReference>
<dbReference type="Ensembl" id="ENSSGRT00000116839.1">
    <property type="protein sequence ID" value="ENSSGRP00000109981.1"/>
    <property type="gene ID" value="ENSSGRG00000054143.1"/>
</dbReference>